<dbReference type="RefSeq" id="WP_114124695.1">
    <property type="nucleotide sequence ID" value="NZ_QOUI01000001.1"/>
</dbReference>
<sequence length="764" mass="81300">MPGDAGAPTPEVAVLGVRHHGPGSARSVLLALTELQPDSVLVEGVPELDPVLPLLAADGMRPPVAGLVHGVEQRGRALFYPMASFSPEWVALRWALANAVPARMADLAATHVLALEDTGAEEPDALRARPDAIGTLAAAAGYDDPERWWEDAVEHRSTSSLARFASITEAMAAVREGHDPVAAALDDEASGWTVQNARREAAMRQAVRAEWKAGRPRVAFVCGAYHAPAVDPTGRPAAPDTRLLTKLPRVKVAATWVPWTTGRLARSSGYGAGITSPGWYQHLFDSWQDGDAVGEDAASTSWLVRTAQALRAEGLDAAPASVVEAVRLARTLAVVRGRPSVGLEEVLDATQTVLCGGSAVPLRLVGERLVVGHRLGEVPEDTPMAPVAADLARQQKTLRLRVSAEEKVVELDLRREAARGRSVLFHRLGVLDVDWATRVRDEAGLGTFKETWSLTWRPELAVTLVEAGLYGTTVREAAAGRLAERARDADGLDALAGLVERCLLAELDEALPTVLTRLDEQAAHHTDVVGLLRSVEPMARTCRYGDVRALDVARVADVLLTVVRRASVGLRAACSALDDEAAARMVAAMEATDAGIGLLGTEELLGPWQQALAAVAADDRVHGTVVGRANRMLLDVGVLDAEEVARRVSRWLSGGTDPLAAAGFVDGLLTGDALLLLHEPTLLRLLDGWLRSVGGESFDALLPLLRRTFAAFSAAERRSIGETLRSGGTPRSQTAEIDLDRARPAVAAFARLLGLTDPATEEVP</sequence>
<protein>
    <submittedName>
        <fullName evidence="1">Uncharacterized protein</fullName>
    </submittedName>
</protein>
<dbReference type="InterPro" id="IPR043737">
    <property type="entry name" value="DUF5682"/>
</dbReference>
<gene>
    <name evidence="1" type="ORF">DT076_00435</name>
</gene>
<comment type="caution">
    <text evidence="1">The sequence shown here is derived from an EMBL/GenBank/DDBJ whole genome shotgun (WGS) entry which is preliminary data.</text>
</comment>
<dbReference type="AlphaFoldDB" id="A0A367YYK0"/>
<dbReference type="Proteomes" id="UP000252770">
    <property type="component" value="Unassembled WGS sequence"/>
</dbReference>
<organism evidence="1 2">
    <name type="scientific">Desertihabitans brevis</name>
    <dbReference type="NCBI Taxonomy" id="2268447"/>
    <lineage>
        <taxon>Bacteria</taxon>
        <taxon>Bacillati</taxon>
        <taxon>Actinomycetota</taxon>
        <taxon>Actinomycetes</taxon>
        <taxon>Propionibacteriales</taxon>
        <taxon>Propionibacteriaceae</taxon>
        <taxon>Desertihabitans</taxon>
    </lineage>
</organism>
<dbReference type="InterPro" id="IPR050458">
    <property type="entry name" value="LolB"/>
</dbReference>
<dbReference type="Pfam" id="PF18934">
    <property type="entry name" value="DUF5682"/>
    <property type="match status" value="1"/>
</dbReference>
<name>A0A367YYK0_9ACTN</name>
<dbReference type="PANTHER" id="PTHR30634:SF14">
    <property type="match status" value="1"/>
</dbReference>
<evidence type="ECO:0000313" key="2">
    <source>
        <dbReference type="Proteomes" id="UP000252770"/>
    </source>
</evidence>
<accession>A0A367YYK0</accession>
<proteinExistence type="predicted"/>
<evidence type="ECO:0000313" key="1">
    <source>
        <dbReference type="EMBL" id="RCK70993.1"/>
    </source>
</evidence>
<dbReference type="EMBL" id="QOUI01000001">
    <property type="protein sequence ID" value="RCK70993.1"/>
    <property type="molecule type" value="Genomic_DNA"/>
</dbReference>
<keyword evidence="2" id="KW-1185">Reference proteome</keyword>
<reference evidence="1 2" key="1">
    <citation type="submission" date="2018-07" db="EMBL/GenBank/DDBJ databases">
        <title>Desertimonas flava gen. nov. sp. nov.</title>
        <authorList>
            <person name="Liu S."/>
        </authorList>
    </citation>
    <scope>NUCLEOTIDE SEQUENCE [LARGE SCALE GENOMIC DNA]</scope>
    <source>
        <strain evidence="1 2">16Sb5-5</strain>
    </source>
</reference>
<dbReference type="PANTHER" id="PTHR30634">
    <property type="entry name" value="OUTER MEMBRANE LOLAB LIPOPROTEIN INSERTION APPARATUS"/>
    <property type="match status" value="1"/>
</dbReference>